<evidence type="ECO:0000256" key="4">
    <source>
        <dbReference type="ARBA" id="ARBA00022777"/>
    </source>
</evidence>
<keyword evidence="5" id="KW-0067">ATP-binding</keyword>
<reference evidence="8" key="2">
    <citation type="journal article" date="2018" name="Environ. Sci. Technol.">
        <title>The Toxicogenome of Hyalella azteca: A Model for Sediment Ecotoxicology and Evolutionary Toxicology.</title>
        <authorList>
            <person name="Poynton H.C."/>
            <person name="Hasenbein S."/>
            <person name="Benoit J.B."/>
            <person name="Sepulveda M.S."/>
            <person name="Poelchau M.F."/>
            <person name="Hughes D.S.T."/>
            <person name="Murali S.C."/>
            <person name="Chen S."/>
            <person name="Glastad K.M."/>
            <person name="Goodisman M.A.D."/>
            <person name="Werren J.H."/>
            <person name="Vineis J.H."/>
            <person name="Bowen J.L."/>
            <person name="Friedrich M."/>
            <person name="Jones J."/>
            <person name="Robertson H.M."/>
            <person name="Feyereisen R."/>
            <person name="Mechler-Hickson A."/>
            <person name="Mathers N."/>
            <person name="Lee C.E."/>
            <person name="Colbourne J.K."/>
            <person name="Biales A."/>
            <person name="Johnston J.S."/>
            <person name="Wellborn G.A."/>
            <person name="Rosendale A.J."/>
            <person name="Cridge A.G."/>
            <person name="Munoz-Torres M.C."/>
            <person name="Bain P.A."/>
            <person name="Manny A.R."/>
            <person name="Major K.M."/>
            <person name="Lambert F.N."/>
            <person name="Vulpe C.D."/>
            <person name="Tuck P."/>
            <person name="Blalock B.J."/>
            <person name="Lin Y.Y."/>
            <person name="Smith M.E."/>
            <person name="Ochoa-Acuna H."/>
            <person name="Chen M.M."/>
            <person name="Childers C.P."/>
            <person name="Qu J."/>
            <person name="Dugan S."/>
            <person name="Lee S.L."/>
            <person name="Chao H."/>
            <person name="Dinh H."/>
            <person name="Han Y."/>
            <person name="Doddapaneni H."/>
            <person name="Worley K.C."/>
            <person name="Muzny D.M."/>
            <person name="Gibbs R.A."/>
            <person name="Richards S."/>
        </authorList>
    </citation>
    <scope>NUCLEOTIDE SEQUENCE</scope>
    <source>
        <strain evidence="8">HAZT.00-mixed</strain>
        <tissue evidence="8">Whole organism</tissue>
    </source>
</reference>
<dbReference type="SUPFAM" id="SSF56112">
    <property type="entry name" value="Protein kinase-like (PK-like)"/>
    <property type="match status" value="1"/>
</dbReference>
<dbReference type="PROSITE" id="PS50011">
    <property type="entry name" value="PROTEIN_KINASE_DOM"/>
    <property type="match status" value="1"/>
</dbReference>
<dbReference type="AlphaFoldDB" id="A0A6A0HBK4"/>
<dbReference type="PRINTS" id="PR00109">
    <property type="entry name" value="TYRKINASE"/>
</dbReference>
<dbReference type="GO" id="GO:0004714">
    <property type="term" value="F:transmembrane receptor protein tyrosine kinase activity"/>
    <property type="evidence" value="ECO:0007669"/>
    <property type="project" value="TreeGrafter"/>
</dbReference>
<dbReference type="PANTHER" id="PTHR24416">
    <property type="entry name" value="TYROSINE-PROTEIN KINASE RECEPTOR"/>
    <property type="match status" value="1"/>
</dbReference>
<dbReference type="GO" id="GO:0022008">
    <property type="term" value="P:neurogenesis"/>
    <property type="evidence" value="ECO:0007669"/>
    <property type="project" value="TreeGrafter"/>
</dbReference>
<protein>
    <recommendedName>
        <fullName evidence="7">Protein kinase domain-containing protein</fullName>
    </recommendedName>
</protein>
<dbReference type="InterPro" id="IPR008266">
    <property type="entry name" value="Tyr_kinase_AS"/>
</dbReference>
<keyword evidence="3" id="KW-0547">Nucleotide-binding</keyword>
<reference evidence="8" key="3">
    <citation type="submission" date="2019-06" db="EMBL/GenBank/DDBJ databases">
        <authorList>
            <person name="Poynton C."/>
            <person name="Hasenbein S."/>
            <person name="Benoit J.B."/>
            <person name="Sepulveda M.S."/>
            <person name="Poelchau M.F."/>
            <person name="Murali S.C."/>
            <person name="Chen S."/>
            <person name="Glastad K.M."/>
            <person name="Werren J.H."/>
            <person name="Vineis J.H."/>
            <person name="Bowen J.L."/>
            <person name="Friedrich M."/>
            <person name="Jones J."/>
            <person name="Robertson H.M."/>
            <person name="Feyereisen R."/>
            <person name="Mechler-Hickson A."/>
            <person name="Mathers N."/>
            <person name="Lee C.E."/>
            <person name="Colbourne J.K."/>
            <person name="Biales A."/>
            <person name="Johnston J.S."/>
            <person name="Wellborn G.A."/>
            <person name="Rosendale A.J."/>
            <person name="Cridge A.G."/>
            <person name="Munoz-Torres M.C."/>
            <person name="Bain P.A."/>
            <person name="Manny A.R."/>
            <person name="Major K.M."/>
            <person name="Lambert F.N."/>
            <person name="Vulpe C.D."/>
            <person name="Tuck P."/>
            <person name="Blalock B.J."/>
            <person name="Lin Y.-Y."/>
            <person name="Smith M.E."/>
            <person name="Ochoa-Acuna H."/>
            <person name="Chen M.-J.M."/>
            <person name="Childers C.P."/>
            <person name="Qu J."/>
            <person name="Dugan S."/>
            <person name="Lee S.L."/>
            <person name="Chao H."/>
            <person name="Dinh H."/>
            <person name="Han Y."/>
            <person name="Doddapaneni H."/>
            <person name="Worley K.C."/>
            <person name="Muzny D.M."/>
            <person name="Gibbs R.A."/>
            <person name="Richards S."/>
        </authorList>
    </citation>
    <scope>NUCLEOTIDE SEQUENCE</scope>
    <source>
        <strain evidence="8">HAZT.00-mixed</strain>
        <tissue evidence="8">Whole organism</tissue>
    </source>
</reference>
<dbReference type="GO" id="GO:0043066">
    <property type="term" value="P:negative regulation of apoptotic process"/>
    <property type="evidence" value="ECO:0007669"/>
    <property type="project" value="TreeGrafter"/>
</dbReference>
<dbReference type="PANTHER" id="PTHR24416:SF566">
    <property type="entry name" value="EPIDERMAL GROWTH FACTOR RECEPTOR"/>
    <property type="match status" value="1"/>
</dbReference>
<sequence>MAAMGALLDHLLDHPNDVDPKFHLKLWPAQVALGMQYLEQKRFVHRDLACRNLLLSSPTLVKITDFGLSRATGQGSDYYKASQGGKYAPESINYGRFTHSSDVWSYGITLWEMYTFGDQPYGQLPGFKVVDLLERGERLPQPASCSNAVYRLMTRCWHLQPQQRPTFVQLAQHFSGGSEYVDVKPYLMTKG</sequence>
<evidence type="ECO:0000256" key="2">
    <source>
        <dbReference type="ARBA" id="ARBA00022679"/>
    </source>
</evidence>
<keyword evidence="2" id="KW-0808">Transferase</keyword>
<dbReference type="Proteomes" id="UP000711488">
    <property type="component" value="Unassembled WGS sequence"/>
</dbReference>
<gene>
    <name evidence="8" type="ORF">HAZT_HAZT003766</name>
</gene>
<dbReference type="InterPro" id="IPR020635">
    <property type="entry name" value="Tyr_kinase_cat_dom"/>
</dbReference>
<evidence type="ECO:0000313" key="8">
    <source>
        <dbReference type="EMBL" id="KAA0203170.1"/>
    </source>
</evidence>
<comment type="caution">
    <text evidence="8">The sequence shown here is derived from an EMBL/GenBank/DDBJ whole genome shotgun (WGS) entry which is preliminary data.</text>
</comment>
<evidence type="ECO:0000259" key="7">
    <source>
        <dbReference type="PROSITE" id="PS50011"/>
    </source>
</evidence>
<dbReference type="FunFam" id="1.10.510.10:FF:000027">
    <property type="entry name" value="Receptor protein-tyrosine kinase"/>
    <property type="match status" value="1"/>
</dbReference>
<name>A0A6A0HBK4_HYAAZ</name>
<keyword evidence="1" id="KW-0597">Phosphoprotein</keyword>
<keyword evidence="4" id="KW-0418">Kinase</keyword>
<dbReference type="GO" id="GO:0009925">
    <property type="term" value="C:basal plasma membrane"/>
    <property type="evidence" value="ECO:0007669"/>
    <property type="project" value="TreeGrafter"/>
</dbReference>
<dbReference type="Gene3D" id="1.10.510.10">
    <property type="entry name" value="Transferase(Phosphotransferase) domain 1"/>
    <property type="match status" value="1"/>
</dbReference>
<dbReference type="InterPro" id="IPR011009">
    <property type="entry name" value="Kinase-like_dom_sf"/>
</dbReference>
<dbReference type="PROSITE" id="PS00109">
    <property type="entry name" value="PROTEIN_KINASE_TYR"/>
    <property type="match status" value="1"/>
</dbReference>
<keyword evidence="6" id="KW-0829">Tyrosine-protein kinase</keyword>
<dbReference type="Pfam" id="PF07714">
    <property type="entry name" value="PK_Tyr_Ser-Thr"/>
    <property type="match status" value="1"/>
</dbReference>
<evidence type="ECO:0000256" key="5">
    <source>
        <dbReference type="ARBA" id="ARBA00022840"/>
    </source>
</evidence>
<evidence type="ECO:0000256" key="6">
    <source>
        <dbReference type="ARBA" id="ARBA00023137"/>
    </source>
</evidence>
<evidence type="ECO:0000256" key="3">
    <source>
        <dbReference type="ARBA" id="ARBA00022741"/>
    </source>
</evidence>
<reference evidence="8" key="1">
    <citation type="submission" date="2014-08" db="EMBL/GenBank/DDBJ databases">
        <authorList>
            <person name="Murali S."/>
            <person name="Richards S."/>
            <person name="Bandaranaike D."/>
            <person name="Bellair M."/>
            <person name="Blankenburg K."/>
            <person name="Chao H."/>
            <person name="Dinh H."/>
            <person name="Doddapaneni H."/>
            <person name="Dugan-Rocha S."/>
            <person name="Elkadiri S."/>
            <person name="Gnanaolivu R."/>
            <person name="Hughes D."/>
            <person name="Lee S."/>
            <person name="Li M."/>
            <person name="Ming W."/>
            <person name="Munidasa M."/>
            <person name="Muniz J."/>
            <person name="Nguyen L."/>
            <person name="Osuji N."/>
            <person name="Pu L.-L."/>
            <person name="Puazo M."/>
            <person name="Skinner E."/>
            <person name="Qu C."/>
            <person name="Quiroz J."/>
            <person name="Raj R."/>
            <person name="Weissenberger G."/>
            <person name="Xin Y."/>
            <person name="Zou X."/>
            <person name="Han Y."/>
            <person name="Worley K."/>
            <person name="Muzny D."/>
            <person name="Gibbs R."/>
        </authorList>
    </citation>
    <scope>NUCLEOTIDE SEQUENCE</scope>
    <source>
        <strain evidence="8">HAZT.00-mixed</strain>
        <tissue evidence="8">Whole organism</tissue>
    </source>
</reference>
<feature type="domain" description="Protein kinase" evidence="7">
    <location>
        <begin position="1"/>
        <end position="187"/>
    </location>
</feature>
<dbReference type="SMART" id="SM00219">
    <property type="entry name" value="TyrKc"/>
    <property type="match status" value="1"/>
</dbReference>
<dbReference type="InterPro" id="IPR001245">
    <property type="entry name" value="Ser-Thr/Tyr_kinase_cat_dom"/>
</dbReference>
<dbReference type="GO" id="GO:0008284">
    <property type="term" value="P:positive regulation of cell population proliferation"/>
    <property type="evidence" value="ECO:0007669"/>
    <property type="project" value="TreeGrafter"/>
</dbReference>
<proteinExistence type="predicted"/>
<evidence type="ECO:0000256" key="1">
    <source>
        <dbReference type="ARBA" id="ARBA00022553"/>
    </source>
</evidence>
<accession>A0A6A0HBK4</accession>
<dbReference type="InterPro" id="IPR000719">
    <property type="entry name" value="Prot_kinase_dom"/>
</dbReference>
<dbReference type="InterPro" id="IPR050122">
    <property type="entry name" value="RTK"/>
</dbReference>
<organism evidence="8">
    <name type="scientific">Hyalella azteca</name>
    <name type="common">Amphipod</name>
    <dbReference type="NCBI Taxonomy" id="294128"/>
    <lineage>
        <taxon>Eukaryota</taxon>
        <taxon>Metazoa</taxon>
        <taxon>Ecdysozoa</taxon>
        <taxon>Arthropoda</taxon>
        <taxon>Crustacea</taxon>
        <taxon>Multicrustacea</taxon>
        <taxon>Malacostraca</taxon>
        <taxon>Eumalacostraca</taxon>
        <taxon>Peracarida</taxon>
        <taxon>Amphipoda</taxon>
        <taxon>Senticaudata</taxon>
        <taxon>Talitrida</taxon>
        <taxon>Talitroidea</taxon>
        <taxon>Hyalellidae</taxon>
        <taxon>Hyalella</taxon>
    </lineage>
</organism>
<dbReference type="GO" id="GO:0007169">
    <property type="term" value="P:cell surface receptor protein tyrosine kinase signaling pathway"/>
    <property type="evidence" value="ECO:0007669"/>
    <property type="project" value="TreeGrafter"/>
</dbReference>
<dbReference type="GO" id="GO:0005524">
    <property type="term" value="F:ATP binding"/>
    <property type="evidence" value="ECO:0007669"/>
    <property type="project" value="UniProtKB-KW"/>
</dbReference>
<dbReference type="EMBL" id="JQDR03002266">
    <property type="protein sequence ID" value="KAA0203170.1"/>
    <property type="molecule type" value="Genomic_DNA"/>
</dbReference>
<dbReference type="GO" id="GO:0043235">
    <property type="term" value="C:receptor complex"/>
    <property type="evidence" value="ECO:0007669"/>
    <property type="project" value="TreeGrafter"/>
</dbReference>